<dbReference type="Proteomes" id="UP000053477">
    <property type="component" value="Unassembled WGS sequence"/>
</dbReference>
<dbReference type="AlphaFoldDB" id="A0A0H2R0A4"/>
<reference evidence="1 2" key="1">
    <citation type="submission" date="2015-04" db="EMBL/GenBank/DDBJ databases">
        <title>Complete genome sequence of Schizopora paradoxa KUC8140, a cosmopolitan wood degrader in East Asia.</title>
        <authorList>
            <consortium name="DOE Joint Genome Institute"/>
            <person name="Min B."/>
            <person name="Park H."/>
            <person name="Jang Y."/>
            <person name="Kim J.-J."/>
            <person name="Kim K.H."/>
            <person name="Pangilinan J."/>
            <person name="Lipzen A."/>
            <person name="Riley R."/>
            <person name="Grigoriev I.V."/>
            <person name="Spatafora J.W."/>
            <person name="Choi I.-G."/>
        </authorList>
    </citation>
    <scope>NUCLEOTIDE SEQUENCE [LARGE SCALE GENOMIC DNA]</scope>
    <source>
        <strain evidence="1 2">KUC8140</strain>
    </source>
</reference>
<dbReference type="EMBL" id="KQ086460">
    <property type="protein sequence ID" value="KLO04692.1"/>
    <property type="molecule type" value="Genomic_DNA"/>
</dbReference>
<dbReference type="OrthoDB" id="3264182at2759"/>
<dbReference type="InParanoid" id="A0A0H2R0A4"/>
<protein>
    <submittedName>
        <fullName evidence="1">Homeodomain-like protein</fullName>
    </submittedName>
</protein>
<evidence type="ECO:0000313" key="2">
    <source>
        <dbReference type="Proteomes" id="UP000053477"/>
    </source>
</evidence>
<feature type="non-terminal residue" evidence="1">
    <location>
        <position position="124"/>
    </location>
</feature>
<dbReference type="SUPFAM" id="SSF46689">
    <property type="entry name" value="Homeodomain-like"/>
    <property type="match status" value="1"/>
</dbReference>
<dbReference type="GO" id="GO:0003677">
    <property type="term" value="F:DNA binding"/>
    <property type="evidence" value="ECO:0007669"/>
    <property type="project" value="UniProtKB-KW"/>
</dbReference>
<accession>A0A0H2R0A4</accession>
<proteinExistence type="predicted"/>
<name>A0A0H2R0A4_9AGAM</name>
<evidence type="ECO:0000313" key="1">
    <source>
        <dbReference type="EMBL" id="KLO04692.1"/>
    </source>
</evidence>
<dbReference type="Pfam" id="PF13565">
    <property type="entry name" value="HTH_32"/>
    <property type="match status" value="1"/>
</dbReference>
<organism evidence="1 2">
    <name type="scientific">Schizopora paradoxa</name>
    <dbReference type="NCBI Taxonomy" id="27342"/>
    <lineage>
        <taxon>Eukaryota</taxon>
        <taxon>Fungi</taxon>
        <taxon>Dikarya</taxon>
        <taxon>Basidiomycota</taxon>
        <taxon>Agaricomycotina</taxon>
        <taxon>Agaricomycetes</taxon>
        <taxon>Hymenochaetales</taxon>
        <taxon>Schizoporaceae</taxon>
        <taxon>Schizopora</taxon>
    </lineage>
</organism>
<keyword evidence="1" id="KW-0371">Homeobox</keyword>
<sequence>MVAGVAMSEDLRGILVYMHTCRFLDAKTIVDLTGIPIRTVYRVLSTWKRTGEVRPAPTGKQGRPRALDFADTQFLVNTVIRRNDRYLDELKDVLEERCGVRVTESTIWRTLHRVGFRMKEVRIS</sequence>
<gene>
    <name evidence="1" type="ORF">SCHPADRAFT_812303</name>
</gene>
<keyword evidence="2" id="KW-1185">Reference proteome</keyword>
<dbReference type="InterPro" id="IPR009057">
    <property type="entry name" value="Homeodomain-like_sf"/>
</dbReference>
<keyword evidence="1" id="KW-0238">DNA-binding</keyword>